<evidence type="ECO:0000256" key="3">
    <source>
        <dbReference type="ARBA" id="ARBA00022485"/>
    </source>
</evidence>
<dbReference type="SFLD" id="SFLDG01066">
    <property type="entry name" value="organic_radical-activating_enz"/>
    <property type="match status" value="1"/>
</dbReference>
<comment type="catalytic activity">
    <reaction evidence="9">
        <text>glycyl-[protein] + reduced [flavodoxin] + S-adenosyl-L-methionine = glycin-2-yl radical-[protein] + semiquinone [flavodoxin] + 5'-deoxyadenosine + L-methionine + H(+)</text>
        <dbReference type="Rhea" id="RHEA:61976"/>
        <dbReference type="Rhea" id="RHEA-COMP:10622"/>
        <dbReference type="Rhea" id="RHEA-COMP:14480"/>
        <dbReference type="Rhea" id="RHEA-COMP:15993"/>
        <dbReference type="Rhea" id="RHEA-COMP:15994"/>
        <dbReference type="ChEBI" id="CHEBI:15378"/>
        <dbReference type="ChEBI" id="CHEBI:17319"/>
        <dbReference type="ChEBI" id="CHEBI:29947"/>
        <dbReference type="ChEBI" id="CHEBI:32722"/>
        <dbReference type="ChEBI" id="CHEBI:57618"/>
        <dbReference type="ChEBI" id="CHEBI:57844"/>
        <dbReference type="ChEBI" id="CHEBI:59789"/>
        <dbReference type="ChEBI" id="CHEBI:140311"/>
    </reaction>
</comment>
<keyword evidence="4" id="KW-0949">S-adenosyl-L-methionine</keyword>
<dbReference type="InterPro" id="IPR007197">
    <property type="entry name" value="rSAM"/>
</dbReference>
<dbReference type="PANTHER" id="PTHR30352:SF4">
    <property type="entry name" value="PYRUVATE FORMATE-LYASE 2-ACTIVATING ENZYME"/>
    <property type="match status" value="1"/>
</dbReference>
<sequence length="303" mass="34785">MKIPNIISIQKYSIHDGDGIRTTVFFKGCALNCWWCHNPESQSFKKEIMFNREKCTNCLYCTKVCSCNTKDDESGNVKYDRNSCETCGKCLDYCVNNAREIAGTDYSINDIMKEIEKDSMFYESSFGGVTLSGGEVMLQDSDLIVSLLKKIKRKGYNVAIDTCGYAPEVNYEKVLPYTDTFLYDIKTMDNEKHKKYMGKGNELILSNLKYLSENNANIYIRIPVIGTVNDDDKDMEEIIKFLKENVCVKQVNLLPYHNIASSKYDRLDMKYKGENFTIPSKDRMKELQELFIKNGFNNTKIGG</sequence>
<keyword evidence="8" id="KW-0411">Iron-sulfur</keyword>
<evidence type="ECO:0000313" key="12">
    <source>
        <dbReference type="EMBL" id="KHS58827.1"/>
    </source>
</evidence>
<gene>
    <name evidence="12" type="ORF">QX51_00615</name>
</gene>
<dbReference type="NCBIfam" id="TIGR02494">
    <property type="entry name" value="PFLE_PFLC"/>
    <property type="match status" value="1"/>
</dbReference>
<dbReference type="Pfam" id="PF13353">
    <property type="entry name" value="Fer4_12"/>
    <property type="match status" value="1"/>
</dbReference>
<dbReference type="InterPro" id="IPR050014">
    <property type="entry name" value="T4HPD_activ_SAM"/>
</dbReference>
<dbReference type="Gene3D" id="3.30.70.20">
    <property type="match status" value="1"/>
</dbReference>
<keyword evidence="13" id="KW-1185">Reference proteome</keyword>
<dbReference type="Pfam" id="PF04055">
    <property type="entry name" value="Radical_SAM"/>
    <property type="match status" value="1"/>
</dbReference>
<dbReference type="InterPro" id="IPR012839">
    <property type="entry name" value="Organic_radical_activase"/>
</dbReference>
<dbReference type="Proteomes" id="UP000031189">
    <property type="component" value="Unassembled WGS sequence"/>
</dbReference>
<feature type="domain" description="4Fe-4S ferredoxin-type" evidence="10">
    <location>
        <begin position="75"/>
        <end position="104"/>
    </location>
</feature>
<feature type="domain" description="Radical SAM core" evidence="11">
    <location>
        <begin position="12"/>
        <end position="297"/>
    </location>
</feature>
<dbReference type="PIRSF" id="PIRSF000371">
    <property type="entry name" value="PFL_act_enz"/>
    <property type="match status" value="1"/>
</dbReference>
<comment type="similarity">
    <text evidence="2">Belongs to the organic radical-activating enzymes family.</text>
</comment>
<evidence type="ECO:0000259" key="10">
    <source>
        <dbReference type="PROSITE" id="PS51379"/>
    </source>
</evidence>
<dbReference type="PROSITE" id="PS01087">
    <property type="entry name" value="RADICAL_ACTIVATING"/>
    <property type="match status" value="1"/>
</dbReference>
<dbReference type="InterPro" id="IPR034457">
    <property type="entry name" value="Organic_radical-activating"/>
</dbReference>
<dbReference type="SFLD" id="SFLDG01118">
    <property type="entry name" value="activating_enzymes__group_2"/>
    <property type="match status" value="1"/>
</dbReference>
<evidence type="ECO:0000259" key="11">
    <source>
        <dbReference type="PROSITE" id="PS51918"/>
    </source>
</evidence>
<comment type="cofactor">
    <cofactor evidence="1">
        <name>[4Fe-4S] cluster</name>
        <dbReference type="ChEBI" id="CHEBI:49883"/>
    </cofactor>
</comment>
<dbReference type="OrthoDB" id="9782387at2"/>
<dbReference type="SUPFAM" id="SSF54862">
    <property type="entry name" value="4Fe-4S ferredoxins"/>
    <property type="match status" value="1"/>
</dbReference>
<dbReference type="PROSITE" id="PS51918">
    <property type="entry name" value="RADICAL_SAM"/>
    <property type="match status" value="1"/>
</dbReference>
<proteinExistence type="inferred from homology"/>
<keyword evidence="6" id="KW-0560">Oxidoreductase</keyword>
<reference evidence="12 13" key="1">
    <citation type="submission" date="2014-12" db="EMBL/GenBank/DDBJ databases">
        <title>Draft genome sequence of Terrisporobacter sp. 08-306576, isolated from the blood culture of a bacteremia patient.</title>
        <authorList>
            <person name="Lund L.C."/>
            <person name="Sydenham T.V."/>
            <person name="Hogh S.V."/>
            <person name="Skov M.N."/>
            <person name="Kemp M."/>
            <person name="Justesen U.S."/>
        </authorList>
    </citation>
    <scope>NUCLEOTIDE SEQUENCE [LARGE SCALE GENOMIC DNA]</scope>
    <source>
        <strain evidence="12 13">08-306576</strain>
    </source>
</reference>
<keyword evidence="7" id="KW-0408">Iron</keyword>
<dbReference type="STRING" id="1577792.QX51_00615"/>
<dbReference type="InterPro" id="IPR001989">
    <property type="entry name" value="Radical_activat_CS"/>
</dbReference>
<dbReference type="GO" id="GO:0051539">
    <property type="term" value="F:4 iron, 4 sulfur cluster binding"/>
    <property type="evidence" value="ECO:0007669"/>
    <property type="project" value="UniProtKB-KW"/>
</dbReference>
<dbReference type="SFLD" id="SFLDS00029">
    <property type="entry name" value="Radical_SAM"/>
    <property type="match status" value="1"/>
</dbReference>
<dbReference type="Gene3D" id="3.20.20.70">
    <property type="entry name" value="Aldolase class I"/>
    <property type="match status" value="1"/>
</dbReference>
<dbReference type="AlphaFoldDB" id="A0A0B3W8V6"/>
<evidence type="ECO:0000256" key="9">
    <source>
        <dbReference type="ARBA" id="ARBA00047365"/>
    </source>
</evidence>
<name>A0A0B3W8V6_9FIRM</name>
<evidence type="ECO:0000256" key="7">
    <source>
        <dbReference type="ARBA" id="ARBA00023004"/>
    </source>
</evidence>
<evidence type="ECO:0000256" key="5">
    <source>
        <dbReference type="ARBA" id="ARBA00022723"/>
    </source>
</evidence>
<evidence type="ECO:0000256" key="4">
    <source>
        <dbReference type="ARBA" id="ARBA00022691"/>
    </source>
</evidence>
<evidence type="ECO:0000256" key="1">
    <source>
        <dbReference type="ARBA" id="ARBA00001966"/>
    </source>
</evidence>
<evidence type="ECO:0000313" key="13">
    <source>
        <dbReference type="Proteomes" id="UP000031189"/>
    </source>
</evidence>
<dbReference type="EMBL" id="JWHR01000005">
    <property type="protein sequence ID" value="KHS58827.1"/>
    <property type="molecule type" value="Genomic_DNA"/>
</dbReference>
<dbReference type="PANTHER" id="PTHR30352">
    <property type="entry name" value="PYRUVATE FORMATE-LYASE-ACTIVATING ENZYME"/>
    <property type="match status" value="1"/>
</dbReference>
<evidence type="ECO:0000256" key="2">
    <source>
        <dbReference type="ARBA" id="ARBA00009777"/>
    </source>
</evidence>
<dbReference type="GO" id="GO:0046872">
    <property type="term" value="F:metal ion binding"/>
    <property type="evidence" value="ECO:0007669"/>
    <property type="project" value="UniProtKB-KW"/>
</dbReference>
<accession>A0A0B3W8V6</accession>
<protein>
    <submittedName>
        <fullName evidence="12">Ferredoxin</fullName>
    </submittedName>
</protein>
<evidence type="ECO:0000256" key="8">
    <source>
        <dbReference type="ARBA" id="ARBA00023014"/>
    </source>
</evidence>
<organism evidence="12 13">
    <name type="scientific">Terrisporobacter othiniensis</name>
    <dbReference type="NCBI Taxonomy" id="1577792"/>
    <lineage>
        <taxon>Bacteria</taxon>
        <taxon>Bacillati</taxon>
        <taxon>Bacillota</taxon>
        <taxon>Clostridia</taxon>
        <taxon>Peptostreptococcales</taxon>
        <taxon>Peptostreptococcaceae</taxon>
        <taxon>Terrisporobacter</taxon>
    </lineage>
</organism>
<dbReference type="InterPro" id="IPR017896">
    <property type="entry name" value="4Fe4S_Fe-S-bd"/>
</dbReference>
<evidence type="ECO:0000256" key="6">
    <source>
        <dbReference type="ARBA" id="ARBA00023002"/>
    </source>
</evidence>
<keyword evidence="5" id="KW-0479">Metal-binding</keyword>
<dbReference type="InterPro" id="IPR058240">
    <property type="entry name" value="rSAM_sf"/>
</dbReference>
<keyword evidence="3" id="KW-0004">4Fe-4S</keyword>
<dbReference type="InterPro" id="IPR013785">
    <property type="entry name" value="Aldolase_TIM"/>
</dbReference>
<dbReference type="RefSeq" id="WP_039677962.1">
    <property type="nucleotide sequence ID" value="NZ_JWHR01000005.1"/>
</dbReference>
<dbReference type="NCBIfam" id="NF043069">
    <property type="entry name" value="T4HPD_activ_SAM"/>
    <property type="match status" value="1"/>
</dbReference>
<dbReference type="GO" id="GO:0043364">
    <property type="term" value="F:glycyl-radical enzyme activating activity"/>
    <property type="evidence" value="ECO:0007669"/>
    <property type="project" value="InterPro"/>
</dbReference>
<feature type="domain" description="4Fe-4S ferredoxin-type" evidence="10">
    <location>
        <begin position="46"/>
        <end position="73"/>
    </location>
</feature>
<dbReference type="SUPFAM" id="SSF102114">
    <property type="entry name" value="Radical SAM enzymes"/>
    <property type="match status" value="1"/>
</dbReference>
<dbReference type="PROSITE" id="PS51379">
    <property type="entry name" value="4FE4S_FER_2"/>
    <property type="match status" value="2"/>
</dbReference>
<dbReference type="InterPro" id="IPR040074">
    <property type="entry name" value="BssD/PflA/YjjW"/>
</dbReference>
<comment type="caution">
    <text evidence="12">The sequence shown here is derived from an EMBL/GenBank/DDBJ whole genome shotgun (WGS) entry which is preliminary data.</text>
</comment>